<proteinExistence type="predicted"/>
<gene>
    <name evidence="1" type="ORF">W97_04428</name>
</gene>
<keyword evidence="2" id="KW-1185">Reference proteome</keyword>
<organism evidence="1 2">
    <name type="scientific">Coniosporium apollinis (strain CBS 100218)</name>
    <name type="common">Rock-inhabiting black yeast</name>
    <dbReference type="NCBI Taxonomy" id="1168221"/>
    <lineage>
        <taxon>Eukaryota</taxon>
        <taxon>Fungi</taxon>
        <taxon>Dikarya</taxon>
        <taxon>Ascomycota</taxon>
        <taxon>Pezizomycotina</taxon>
        <taxon>Dothideomycetes</taxon>
        <taxon>Dothideomycetes incertae sedis</taxon>
        <taxon>Coniosporium</taxon>
    </lineage>
</organism>
<evidence type="ECO:0000313" key="2">
    <source>
        <dbReference type="Proteomes" id="UP000016924"/>
    </source>
</evidence>
<dbReference type="AlphaFoldDB" id="R7YU55"/>
<dbReference type="GeneID" id="19901739"/>
<dbReference type="EMBL" id="JH767572">
    <property type="protein sequence ID" value="EON65191.1"/>
    <property type="molecule type" value="Genomic_DNA"/>
</dbReference>
<evidence type="ECO:0000313" key="1">
    <source>
        <dbReference type="EMBL" id="EON65191.1"/>
    </source>
</evidence>
<dbReference type="OrthoDB" id="10321351at2759"/>
<name>R7YU55_CONA1</name>
<reference evidence="2" key="1">
    <citation type="submission" date="2012-06" db="EMBL/GenBank/DDBJ databases">
        <title>The genome sequence of Coniosporium apollinis CBS 100218.</title>
        <authorList>
            <consortium name="The Broad Institute Genome Sequencing Platform"/>
            <person name="Cuomo C."/>
            <person name="Gorbushina A."/>
            <person name="Noack S."/>
            <person name="Walker B."/>
            <person name="Young S.K."/>
            <person name="Zeng Q."/>
            <person name="Gargeya S."/>
            <person name="Fitzgerald M."/>
            <person name="Haas B."/>
            <person name="Abouelleil A."/>
            <person name="Alvarado L."/>
            <person name="Arachchi H.M."/>
            <person name="Berlin A.M."/>
            <person name="Chapman S.B."/>
            <person name="Goldberg J."/>
            <person name="Griggs A."/>
            <person name="Gujja S."/>
            <person name="Hansen M."/>
            <person name="Howarth C."/>
            <person name="Imamovic A."/>
            <person name="Larimer J."/>
            <person name="McCowan C."/>
            <person name="Montmayeur A."/>
            <person name="Murphy C."/>
            <person name="Neiman D."/>
            <person name="Pearson M."/>
            <person name="Priest M."/>
            <person name="Roberts A."/>
            <person name="Saif S."/>
            <person name="Shea T."/>
            <person name="Sisk P."/>
            <person name="Sykes S."/>
            <person name="Wortman J."/>
            <person name="Nusbaum C."/>
            <person name="Birren B."/>
        </authorList>
    </citation>
    <scope>NUCLEOTIDE SEQUENCE [LARGE SCALE GENOMIC DNA]</scope>
    <source>
        <strain evidence="2">CBS 100218</strain>
    </source>
</reference>
<dbReference type="RefSeq" id="XP_007780508.1">
    <property type="nucleotide sequence ID" value="XM_007782318.1"/>
</dbReference>
<accession>R7YU55</accession>
<sequence length="173" mass="19690">MPLPYGLQIGRMYVDLHLQQPITKLTKPPSSSILTFTLPNANGTSVTTTITHVYLHGFTMLPLVYAGATLLETNLAAMVDCYFVARHCGLEAFRLALLEGIAEDLSRCSSTAVIEYVYNYVPEDWQLRREVVMAVMERTEGGLWFDEEEMEEWSCLVPRFIRDLREWEYVSGG</sequence>
<dbReference type="Proteomes" id="UP000016924">
    <property type="component" value="Unassembled WGS sequence"/>
</dbReference>
<evidence type="ECO:0008006" key="3">
    <source>
        <dbReference type="Google" id="ProtNLM"/>
    </source>
</evidence>
<protein>
    <recommendedName>
        <fullName evidence="3">BTB domain-containing protein</fullName>
    </recommendedName>
</protein>
<dbReference type="HOGENOM" id="CLU_1547477_0_0_1"/>